<organism evidence="1 2">
    <name type="scientific">Noviherbaspirillum album</name>
    <dbReference type="NCBI Taxonomy" id="3080276"/>
    <lineage>
        <taxon>Bacteria</taxon>
        <taxon>Pseudomonadati</taxon>
        <taxon>Pseudomonadota</taxon>
        <taxon>Betaproteobacteria</taxon>
        <taxon>Burkholderiales</taxon>
        <taxon>Oxalobacteraceae</taxon>
        <taxon>Noviherbaspirillum</taxon>
    </lineage>
</organism>
<sequence length="84" mass="9297">EWVYGRLGLPWAHFTMAALFVACVARHTALLSPCLAAQDKPILPYTHSQAALNLCRSLSGHICCVSLQASDFPRVQPEDDLHEH</sequence>
<keyword evidence="2" id="KW-1185">Reference proteome</keyword>
<accession>A0ABU6JHB8</accession>
<proteinExistence type="predicted"/>
<reference evidence="1 2" key="1">
    <citation type="submission" date="2023-10" db="EMBL/GenBank/DDBJ databases">
        <title>Noviherbaspirillum sp. CPCC 100848 genome assembly.</title>
        <authorList>
            <person name="Li X.Y."/>
            <person name="Fang X.M."/>
        </authorList>
    </citation>
    <scope>NUCLEOTIDE SEQUENCE [LARGE SCALE GENOMIC DNA]</scope>
    <source>
        <strain evidence="1 2">CPCC 100848</strain>
    </source>
</reference>
<evidence type="ECO:0000313" key="2">
    <source>
        <dbReference type="Proteomes" id="UP001352263"/>
    </source>
</evidence>
<dbReference type="Proteomes" id="UP001352263">
    <property type="component" value="Unassembled WGS sequence"/>
</dbReference>
<comment type="caution">
    <text evidence="1">The sequence shown here is derived from an EMBL/GenBank/DDBJ whole genome shotgun (WGS) entry which is preliminary data.</text>
</comment>
<dbReference type="EMBL" id="JAWIIV010000043">
    <property type="protein sequence ID" value="MEC4723068.1"/>
    <property type="molecule type" value="Genomic_DNA"/>
</dbReference>
<dbReference type="RefSeq" id="WP_326509691.1">
    <property type="nucleotide sequence ID" value="NZ_JAWIIV010000043.1"/>
</dbReference>
<name>A0ABU6JHB8_9BURK</name>
<feature type="non-terminal residue" evidence="1">
    <location>
        <position position="1"/>
    </location>
</feature>
<evidence type="ECO:0000313" key="1">
    <source>
        <dbReference type="EMBL" id="MEC4723068.1"/>
    </source>
</evidence>
<gene>
    <name evidence="1" type="ORF">RY831_28305</name>
</gene>
<protein>
    <submittedName>
        <fullName evidence="1">Uncharacterized protein</fullName>
    </submittedName>
</protein>